<name>A0A7S3UA74_9CHLO</name>
<dbReference type="PANTHER" id="PTHR16017">
    <property type="entry name" value="GASTRULATION DEFECTIVE PROTEIN 1-RELATED"/>
    <property type="match status" value="1"/>
</dbReference>
<feature type="repeat" description="WD" evidence="3">
    <location>
        <begin position="79"/>
        <end position="111"/>
    </location>
</feature>
<dbReference type="SMART" id="SM00320">
    <property type="entry name" value="WD40"/>
    <property type="match status" value="5"/>
</dbReference>
<feature type="compositionally biased region" description="Basic and acidic residues" evidence="4">
    <location>
        <begin position="469"/>
        <end position="481"/>
    </location>
</feature>
<dbReference type="PROSITE" id="PS50294">
    <property type="entry name" value="WD_REPEATS_REGION"/>
    <property type="match status" value="2"/>
</dbReference>
<dbReference type="PROSITE" id="PS50082">
    <property type="entry name" value="WD_REPEATS_2"/>
    <property type="match status" value="4"/>
</dbReference>
<gene>
    <name evidence="5" type="ORF">PSAL00342_LOCUS1838</name>
</gene>
<keyword evidence="2" id="KW-0677">Repeat</keyword>
<protein>
    <recommendedName>
        <fullName evidence="6">Anaphase-promoting complex subunit 4 WD40 domain-containing protein</fullName>
    </recommendedName>
</protein>
<dbReference type="SUPFAM" id="SSF50978">
    <property type="entry name" value="WD40 repeat-like"/>
    <property type="match status" value="1"/>
</dbReference>
<dbReference type="PRINTS" id="PR00320">
    <property type="entry name" value="GPROTEINBRPT"/>
</dbReference>
<dbReference type="PROSITE" id="PS00678">
    <property type="entry name" value="WD_REPEATS_1"/>
    <property type="match status" value="1"/>
</dbReference>
<organism evidence="5">
    <name type="scientific">Picocystis salinarum</name>
    <dbReference type="NCBI Taxonomy" id="88271"/>
    <lineage>
        <taxon>Eukaryota</taxon>
        <taxon>Viridiplantae</taxon>
        <taxon>Chlorophyta</taxon>
        <taxon>Picocystophyceae</taxon>
        <taxon>Picocystales</taxon>
        <taxon>Picocystaceae</taxon>
        <taxon>Picocystis</taxon>
    </lineage>
</organism>
<dbReference type="InterPro" id="IPR015943">
    <property type="entry name" value="WD40/YVTN_repeat-like_dom_sf"/>
</dbReference>
<reference evidence="5" key="1">
    <citation type="submission" date="2021-01" db="EMBL/GenBank/DDBJ databases">
        <authorList>
            <person name="Corre E."/>
            <person name="Pelletier E."/>
            <person name="Niang G."/>
            <person name="Scheremetjew M."/>
            <person name="Finn R."/>
            <person name="Kale V."/>
            <person name="Holt S."/>
            <person name="Cochrane G."/>
            <person name="Meng A."/>
            <person name="Brown T."/>
            <person name="Cohen L."/>
        </authorList>
    </citation>
    <scope>NUCLEOTIDE SEQUENCE</scope>
    <source>
        <strain evidence="5">CCMP1897</strain>
    </source>
</reference>
<dbReference type="AlphaFoldDB" id="A0A7S3UA74"/>
<dbReference type="Gene3D" id="2.130.10.10">
    <property type="entry name" value="YVTN repeat-like/Quinoprotein amine dehydrogenase"/>
    <property type="match status" value="2"/>
</dbReference>
<feature type="region of interest" description="Disordered" evidence="4">
    <location>
        <begin position="469"/>
        <end position="502"/>
    </location>
</feature>
<feature type="compositionally biased region" description="Polar residues" evidence="4">
    <location>
        <begin position="542"/>
        <end position="554"/>
    </location>
</feature>
<dbReference type="InterPro" id="IPR036322">
    <property type="entry name" value="WD40_repeat_dom_sf"/>
</dbReference>
<dbReference type="InterPro" id="IPR020472">
    <property type="entry name" value="WD40_PAC1"/>
</dbReference>
<proteinExistence type="predicted"/>
<sequence>MEAMRRLRAQLPMAFGDERGEEKKGSTGVQRKKEEKENIRVGPPRPTVGPSTEGVEEESPESSQDTKQLGLPISSETSLVGHRKIVSAVAVDRAGARVATGGRDCQVLLYDFGGMNNNMTPFRHLQPCGAHPVRFLEYEPHGDTLLVISGAPTAALLARDGTELGQTARGDMYVRDLKNTRGHIMALTEGHWHPSDKNTFVTSSEDGTLRLWDPELLQKQKMVIKPTLVRPGRVGASTCCFHPNGRLVAAGLTDGSIQVWDVGAKTGQSAAVGLVAPPKEQMVSKQDWKYVLQPKRVVRGAHQERETISCVRITPDGNQIVSRCTDQTLKVWDIRNPGKPLADFSGLPATYEQTELCFSPDGQYILTCTSADESSAGSLVFFNRQTMQLVKTLRMPGHAVRVQWHPQLNQIFVGCGSKDEGSTQILYDNNLSVRGALLAVNRKARKVADAYVEERPVIYTPHALPLFREEPPLKRRKDKESVSMPQQPTDTSTVKDPRSMPQGKLLTQYLLKQRGMVKQTDPSEDPRNVLLARQEEIDRSEPTYTKAYSKTQPNPVFAGSSDEDD</sequence>
<evidence type="ECO:0000256" key="2">
    <source>
        <dbReference type="ARBA" id="ARBA00022737"/>
    </source>
</evidence>
<dbReference type="PANTHER" id="PTHR16017:SF0">
    <property type="entry name" value="WD REPEAT-CONTAINING PROTEIN 70"/>
    <property type="match status" value="1"/>
</dbReference>
<accession>A0A7S3UA74</accession>
<dbReference type="InterPro" id="IPR019775">
    <property type="entry name" value="WD40_repeat_CS"/>
</dbReference>
<feature type="repeat" description="WD" evidence="3">
    <location>
        <begin position="180"/>
        <end position="213"/>
    </location>
</feature>
<evidence type="ECO:0008006" key="6">
    <source>
        <dbReference type="Google" id="ProtNLM"/>
    </source>
</evidence>
<evidence type="ECO:0000256" key="3">
    <source>
        <dbReference type="PROSITE-ProRule" id="PRU00221"/>
    </source>
</evidence>
<feature type="region of interest" description="Disordered" evidence="4">
    <location>
        <begin position="515"/>
        <end position="565"/>
    </location>
</feature>
<dbReference type="InterPro" id="IPR051858">
    <property type="entry name" value="WD_repeat_GAD-1"/>
</dbReference>
<evidence type="ECO:0000313" key="5">
    <source>
        <dbReference type="EMBL" id="CAE0608021.1"/>
    </source>
</evidence>
<dbReference type="EMBL" id="HBIS01002063">
    <property type="protein sequence ID" value="CAE0608021.1"/>
    <property type="molecule type" value="Transcribed_RNA"/>
</dbReference>
<feature type="repeat" description="WD" evidence="3">
    <location>
        <begin position="301"/>
        <end position="336"/>
    </location>
</feature>
<evidence type="ECO:0000256" key="1">
    <source>
        <dbReference type="ARBA" id="ARBA00022574"/>
    </source>
</evidence>
<keyword evidence="1 3" id="KW-0853">WD repeat</keyword>
<feature type="compositionally biased region" description="Basic and acidic residues" evidence="4">
    <location>
        <begin position="16"/>
        <end position="39"/>
    </location>
</feature>
<dbReference type="Pfam" id="PF00400">
    <property type="entry name" value="WD40"/>
    <property type="match status" value="5"/>
</dbReference>
<feature type="region of interest" description="Disordered" evidence="4">
    <location>
        <begin position="1"/>
        <end position="71"/>
    </location>
</feature>
<feature type="compositionally biased region" description="Polar residues" evidence="4">
    <location>
        <begin position="483"/>
        <end position="492"/>
    </location>
</feature>
<dbReference type="GO" id="GO:0035861">
    <property type="term" value="C:site of double-strand break"/>
    <property type="evidence" value="ECO:0007669"/>
    <property type="project" value="TreeGrafter"/>
</dbReference>
<dbReference type="InterPro" id="IPR001680">
    <property type="entry name" value="WD40_rpt"/>
</dbReference>
<evidence type="ECO:0000256" key="4">
    <source>
        <dbReference type="SAM" id="MobiDB-lite"/>
    </source>
</evidence>
<feature type="repeat" description="WD" evidence="3">
    <location>
        <begin position="241"/>
        <end position="262"/>
    </location>
</feature>
<dbReference type="GO" id="GO:0005634">
    <property type="term" value="C:nucleus"/>
    <property type="evidence" value="ECO:0007669"/>
    <property type="project" value="TreeGrafter"/>
</dbReference>